<name>D5RTI5_9PROT</name>
<dbReference type="EMBL" id="ADVL01000791">
    <property type="protein sequence ID" value="EFH09416.1"/>
    <property type="molecule type" value="Genomic_DNA"/>
</dbReference>
<comment type="caution">
    <text evidence="3">The sequence shown here is derived from an EMBL/GenBank/DDBJ whole genome shotgun (WGS) entry which is preliminary data.</text>
</comment>
<evidence type="ECO:0000313" key="3">
    <source>
        <dbReference type="EMBL" id="EFH09416.1"/>
    </source>
</evidence>
<keyword evidence="4" id="KW-1185">Reference proteome</keyword>
<reference evidence="3 4" key="1">
    <citation type="submission" date="2010-04" db="EMBL/GenBank/DDBJ databases">
        <authorList>
            <person name="Qin X."/>
            <person name="Bachman B."/>
            <person name="Battles P."/>
            <person name="Bell A."/>
            <person name="Bess C."/>
            <person name="Bickham C."/>
            <person name="Chaboub L."/>
            <person name="Chen D."/>
            <person name="Coyle M."/>
            <person name="Deiros D.R."/>
            <person name="Dinh H."/>
            <person name="Forbes L."/>
            <person name="Fowler G."/>
            <person name="Francisco L."/>
            <person name="Fu Q."/>
            <person name="Gubbala S."/>
            <person name="Hale W."/>
            <person name="Han Y."/>
            <person name="Hemphill L."/>
            <person name="Highlander S.K."/>
            <person name="Hirani K."/>
            <person name="Hogues M."/>
            <person name="Jackson L."/>
            <person name="Jakkamsetti A."/>
            <person name="Javaid M."/>
            <person name="Jiang H."/>
            <person name="Korchina V."/>
            <person name="Kovar C."/>
            <person name="Lara F."/>
            <person name="Lee S."/>
            <person name="Mata R."/>
            <person name="Mathew T."/>
            <person name="Moen C."/>
            <person name="Morales K."/>
            <person name="Munidasa M."/>
            <person name="Nazareth L."/>
            <person name="Ngo R."/>
            <person name="Nguyen L."/>
            <person name="Okwuonu G."/>
            <person name="Ongeri F."/>
            <person name="Patil S."/>
            <person name="Petrosino J."/>
            <person name="Pham C."/>
            <person name="Pham P."/>
            <person name="Pu L.-L."/>
            <person name="Puazo M."/>
            <person name="Raj R."/>
            <person name="Reid J."/>
            <person name="Rouhana J."/>
            <person name="Saada N."/>
            <person name="Shang Y."/>
            <person name="Simmons D."/>
            <person name="Thornton R."/>
            <person name="Warren J."/>
            <person name="Weissenberger G."/>
            <person name="Zhang J."/>
            <person name="Zhang L."/>
            <person name="Zhou C."/>
            <person name="Zhu D."/>
            <person name="Muzny D."/>
            <person name="Worley K."/>
            <person name="Gibbs R."/>
        </authorList>
    </citation>
    <scope>NUCLEOTIDE SEQUENCE [LARGE SCALE GENOMIC DNA]</scope>
    <source>
        <strain evidence="3 4">ATCC 49957</strain>
    </source>
</reference>
<gene>
    <name evidence="3" type="ORF">HMPREF0731_4397</name>
</gene>
<sequence>MSGAPSPLPPAELRQQAIAVELRLRNPWLYPNTEAGGFRAMEDAAAVMGAGALAARAAIRAEHAAWSDATFGRPPAIGPLGPLKHLAKEALEAAAAPHALEEWADLQFLLWDAQRRAGITDDQVVAAMRQKLAVNKARHWPAPQDGEPREHVKPAGGADDAE</sequence>
<organism evidence="3 4">
    <name type="scientific">Pseudoroseomonas cervicalis ATCC 49957</name>
    <dbReference type="NCBI Taxonomy" id="525371"/>
    <lineage>
        <taxon>Bacteria</taxon>
        <taxon>Pseudomonadati</taxon>
        <taxon>Pseudomonadota</taxon>
        <taxon>Alphaproteobacteria</taxon>
        <taxon>Acetobacterales</taxon>
        <taxon>Roseomonadaceae</taxon>
        <taxon>Roseomonas</taxon>
    </lineage>
</organism>
<feature type="region of interest" description="Disordered" evidence="1">
    <location>
        <begin position="137"/>
        <end position="162"/>
    </location>
</feature>
<accession>D5RTI5</accession>
<dbReference type="Pfam" id="PF04447">
    <property type="entry name" value="dATP-dGTP_PPHyd"/>
    <property type="match status" value="1"/>
</dbReference>
<evidence type="ECO:0000313" key="4">
    <source>
        <dbReference type="Proteomes" id="UP000005324"/>
    </source>
</evidence>
<evidence type="ECO:0000256" key="1">
    <source>
        <dbReference type="SAM" id="MobiDB-lite"/>
    </source>
</evidence>
<dbReference type="InterPro" id="IPR007538">
    <property type="entry name" value="dATP/dGTP_dipphydrolase_MazZ"/>
</dbReference>
<protein>
    <recommendedName>
        <fullName evidence="2">dATP/dGTP diphosphohydrolase MazZ domain-containing protein</fullName>
    </recommendedName>
</protein>
<dbReference type="Proteomes" id="UP000005324">
    <property type="component" value="Unassembled WGS sequence"/>
</dbReference>
<dbReference type="AlphaFoldDB" id="D5RTI5"/>
<evidence type="ECO:0000259" key="2">
    <source>
        <dbReference type="Pfam" id="PF04447"/>
    </source>
</evidence>
<dbReference type="HOGENOM" id="CLU_080693_2_0_5"/>
<proteinExistence type="predicted"/>
<feature type="domain" description="dATP/dGTP diphosphohydrolase MazZ" evidence="2">
    <location>
        <begin position="59"/>
        <end position="154"/>
    </location>
</feature>